<proteinExistence type="inferred from homology"/>
<dbReference type="EMBL" id="NCKV01002920">
    <property type="protein sequence ID" value="RWS26260.1"/>
    <property type="molecule type" value="Genomic_DNA"/>
</dbReference>
<gene>
    <name evidence="4" type="ORF">B4U80_05543</name>
</gene>
<keyword evidence="3" id="KW-0539">Nucleus</keyword>
<dbReference type="GO" id="GO:0034472">
    <property type="term" value="P:snRNA 3'-end processing"/>
    <property type="evidence" value="ECO:0007669"/>
    <property type="project" value="TreeGrafter"/>
</dbReference>
<dbReference type="AlphaFoldDB" id="A0A443SFH0"/>
<dbReference type="STRING" id="299467.A0A443SFH0"/>
<name>A0A443SFH0_9ACAR</name>
<comment type="subcellular location">
    <subcellularLocation>
        <location evidence="1">Nucleus</location>
    </subcellularLocation>
</comment>
<evidence type="ECO:0000313" key="4">
    <source>
        <dbReference type="EMBL" id="RWS26260.1"/>
    </source>
</evidence>
<dbReference type="Proteomes" id="UP000288716">
    <property type="component" value="Unassembled WGS sequence"/>
</dbReference>
<organism evidence="4 5">
    <name type="scientific">Leptotrombidium deliense</name>
    <dbReference type="NCBI Taxonomy" id="299467"/>
    <lineage>
        <taxon>Eukaryota</taxon>
        <taxon>Metazoa</taxon>
        <taxon>Ecdysozoa</taxon>
        <taxon>Arthropoda</taxon>
        <taxon>Chelicerata</taxon>
        <taxon>Arachnida</taxon>
        <taxon>Acari</taxon>
        <taxon>Acariformes</taxon>
        <taxon>Trombidiformes</taxon>
        <taxon>Prostigmata</taxon>
        <taxon>Anystina</taxon>
        <taxon>Parasitengona</taxon>
        <taxon>Trombiculoidea</taxon>
        <taxon>Trombiculidae</taxon>
        <taxon>Leptotrombidium</taxon>
    </lineage>
</organism>
<reference evidence="4 5" key="1">
    <citation type="journal article" date="2018" name="Gigascience">
        <title>Genomes of trombidid mites reveal novel predicted allergens and laterally-transferred genes associated with secondary metabolism.</title>
        <authorList>
            <person name="Dong X."/>
            <person name="Chaisiri K."/>
            <person name="Xia D."/>
            <person name="Armstrong S.D."/>
            <person name="Fang Y."/>
            <person name="Donnelly M.J."/>
            <person name="Kadowaki T."/>
            <person name="McGarry J.W."/>
            <person name="Darby A.C."/>
            <person name="Makepeace B.L."/>
        </authorList>
    </citation>
    <scope>NUCLEOTIDE SEQUENCE [LARGE SCALE GENOMIC DNA]</scope>
    <source>
        <strain evidence="4">UoL-UT</strain>
    </source>
</reference>
<dbReference type="GO" id="GO:0032039">
    <property type="term" value="C:integrator complex"/>
    <property type="evidence" value="ECO:0007669"/>
    <property type="project" value="InterPro"/>
</dbReference>
<dbReference type="PRINTS" id="PR02105">
    <property type="entry name" value="INTSUBUNIT2"/>
</dbReference>
<dbReference type="InterPro" id="IPR029321">
    <property type="entry name" value="INTS2"/>
</dbReference>
<dbReference type="OrthoDB" id="70899at2759"/>
<sequence length="1135" mass="128388">MAVDGELCVCADAFRAINEINIVAIKELTEKQIRPLLPCLVRMTLCVSIDNCDQWTNDKKCILQVLSETEAANSIVSLLSVDFHALEIDVKKEQQLRLKLGSQPGESVLISSLQEGLALEFEKSDGVRRLRLVLSELLAIQSYIRSLTSNQLLNTGLRASELFDNDVYIDDVSDVMCIAVAELTNSLQLIDVCETLLHIKNGVQFICRLIANSSETFHEICLSLLSNGEKQDEESFVGRTRMEVLRSLCKMNPSHCLVMRSEAVDMCRMPGLCILLTLDHLKNCKSNDNLSHFSGINDVVSFISGLLLGSDDKIRSWFSHYVRIGQKKMELGSTTTLSLLRSELLKSLNYVLEKCVSEDKSDSCVMQGSALLRLYCALRGVAAMKFTDEETVAILNLITHHPPSNSAGVRFASIGLCMLLSCSTLTSTPEAERKTVEWIHWLVKEESLFGQVSGVRSSFGEMLLLIAIHFHSNQLNAISELVCSTLGMKLLIRPNNMARMKIIFTQEVFTDQTVTSHAVKVPVIPNLNSNIPGFLPVHCIYQLLKNRAFTKYKVPIKEWIFRQLCKSTRPINPVLPPLLEAFVNSIIIPYPKSVSATTNEPISEEEIMLVFKYKIYSIEEDNMDICNIEPPMCILTTQLLLLYYILLYEDVRLMHMKSIYISDRKVLRYSSDILSKLPVFYLMQEARKDEQSFGVLFPSLLRLISTHYPQLCLVQDWLKAEKMTENKEISRPFSIEKERRRLIAAFDCVQTSPSFLIKLFDSYLTFPGKRLWPLASIFVSRLPLLLPKTTSNEVLEIAKKVWWRLNSIFPDSLRVMTVNAFSPPGFGFTKLSWKDIVLDPLTVLRCDPRVFRCSQLIEITLHMLNAFLTASRIYFGHHMLEKPSKSVEEEKDREELRIALIAAQESAAIQILLECCLSKTDDTESTKLSEVQRLVCVHLHQLFIADPNLAKLVHFQGYPSELLPLTVTSIPSMHICLDFIPELLSQPELSKQIFAIELCSYLCQQYPITKSLSTAKLCFNLSYTLLSILASEKRAQFFIPVLPSLVRMCKPFPPLQQEAENMLNQLSQICLSRLAATCPTFLSPQALLQKYATSAESSTNNQLQKIIMSLPSNDALSFSIQKSHKMLCEIVNKTT</sequence>
<evidence type="ECO:0000313" key="5">
    <source>
        <dbReference type="Proteomes" id="UP000288716"/>
    </source>
</evidence>
<dbReference type="PANTHER" id="PTHR28608">
    <property type="entry name" value="INTEGRATOR COMPLEX SUBUNIT 2"/>
    <property type="match status" value="1"/>
</dbReference>
<comment type="similarity">
    <text evidence="2">Belongs to the Integrator subunit 2 family.</text>
</comment>
<evidence type="ECO:0000256" key="1">
    <source>
        <dbReference type="ARBA" id="ARBA00004123"/>
    </source>
</evidence>
<accession>A0A443SFH0</accession>
<dbReference type="InterPro" id="IPR026236">
    <property type="entry name" value="Int2_metazoa"/>
</dbReference>
<dbReference type="VEuPathDB" id="VectorBase:LDEU005779"/>
<dbReference type="PANTHER" id="PTHR28608:SF1">
    <property type="entry name" value="INTEGRATOR COMPLEX SUBUNIT 2"/>
    <property type="match status" value="1"/>
</dbReference>
<protein>
    <submittedName>
        <fullName evidence="4">Integrator complex subunit 2-like protein</fullName>
    </submittedName>
</protein>
<evidence type="ECO:0000256" key="2">
    <source>
        <dbReference type="ARBA" id="ARBA00006705"/>
    </source>
</evidence>
<comment type="caution">
    <text evidence="4">The sequence shown here is derived from an EMBL/GenBank/DDBJ whole genome shotgun (WGS) entry which is preliminary data.</text>
</comment>
<dbReference type="Pfam" id="PF14750">
    <property type="entry name" value="INTS2"/>
    <property type="match status" value="1"/>
</dbReference>
<keyword evidence="5" id="KW-1185">Reference proteome</keyword>
<evidence type="ECO:0000256" key="3">
    <source>
        <dbReference type="ARBA" id="ARBA00023242"/>
    </source>
</evidence>